<dbReference type="EMBL" id="CP014674">
    <property type="protein sequence ID" value="AOX18238.1"/>
    <property type="molecule type" value="Genomic_DNA"/>
</dbReference>
<accession>A0A1D8UX33</accession>
<dbReference type="Gene3D" id="3.30.1360.120">
    <property type="entry name" value="Probable tRNA modification gtpase trme, domain 1"/>
    <property type="match status" value="2"/>
</dbReference>
<dbReference type="PIRSF" id="PIRSF006487">
    <property type="entry name" value="GcvT"/>
    <property type="match status" value="1"/>
</dbReference>
<dbReference type="InterPro" id="IPR017703">
    <property type="entry name" value="YgfZ/GCV_T_CS"/>
</dbReference>
<dbReference type="SUPFAM" id="SSF103025">
    <property type="entry name" value="Folate-binding domain"/>
    <property type="match status" value="1"/>
</dbReference>
<evidence type="ECO:0000256" key="1">
    <source>
        <dbReference type="ARBA" id="ARBA00022946"/>
    </source>
</evidence>
<dbReference type="KEGG" id="kba:A0U89_09060"/>
<dbReference type="InterPro" id="IPR045179">
    <property type="entry name" value="YgfZ/GcvT"/>
</dbReference>
<evidence type="ECO:0000313" key="4">
    <source>
        <dbReference type="Proteomes" id="UP000179145"/>
    </source>
</evidence>
<proteinExistence type="predicted"/>
<dbReference type="GO" id="GO:0016226">
    <property type="term" value="P:iron-sulfur cluster assembly"/>
    <property type="evidence" value="ECO:0007669"/>
    <property type="project" value="TreeGrafter"/>
</dbReference>
<dbReference type="PANTHER" id="PTHR22602:SF0">
    <property type="entry name" value="TRANSFERASE CAF17, MITOCHONDRIAL-RELATED"/>
    <property type="match status" value="1"/>
</dbReference>
<sequence length="266" mass="29291">MPTAWLPDRAVIAVSGADRVSFLQGLVSNDVAQAEPGHAVWAGFLTPQGRYLSDFFIVAEPERILLDVARGQAEMLASRLSRFRLRADVQLSVTDLGVEAGWGDAAMPEGAFADPRLAEAGWRLCAPPPATPDEDDARAYDSHRLKLGLPDAVDYEPEKTLLLEANFDWLNGVSWKKGCYMGQELTARTHYRGLVKKRLVPVHADTVLPGFNSPITVDGKEVGTLRSAQGQIGLAFLRREAWDKPLLCDDVALQARLPDWFKEETP</sequence>
<dbReference type="Proteomes" id="UP000179145">
    <property type="component" value="Chromosome"/>
</dbReference>
<evidence type="ECO:0000259" key="2">
    <source>
        <dbReference type="Pfam" id="PF25455"/>
    </source>
</evidence>
<dbReference type="NCBIfam" id="TIGR03317">
    <property type="entry name" value="ygfZ_signature"/>
    <property type="match status" value="1"/>
</dbReference>
<evidence type="ECO:0000313" key="3">
    <source>
        <dbReference type="EMBL" id="AOX18238.1"/>
    </source>
</evidence>
<keyword evidence="4" id="KW-1185">Reference proteome</keyword>
<dbReference type="PANTHER" id="PTHR22602">
    <property type="entry name" value="TRANSFERASE CAF17, MITOCHONDRIAL-RELATED"/>
    <property type="match status" value="1"/>
</dbReference>
<gene>
    <name evidence="3" type="ORF">A0U89_09060</name>
</gene>
<dbReference type="AlphaFoldDB" id="A0A1D8UX33"/>
<dbReference type="InterPro" id="IPR027266">
    <property type="entry name" value="TrmE/GcvT-like"/>
</dbReference>
<dbReference type="Pfam" id="PF25455">
    <property type="entry name" value="Beta-barrel_CAF17_C"/>
    <property type="match status" value="1"/>
</dbReference>
<feature type="domain" description="CAF17 C-terminal" evidence="2">
    <location>
        <begin position="196"/>
        <end position="262"/>
    </location>
</feature>
<name>A0A1D8UX33_9PROT</name>
<keyword evidence="1" id="KW-0809">Transit peptide</keyword>
<dbReference type="eggNOG" id="COG0354">
    <property type="taxonomic scope" value="Bacteria"/>
</dbReference>
<protein>
    <recommendedName>
        <fullName evidence="2">CAF17 C-terminal domain-containing protein</fullName>
    </recommendedName>
</protein>
<dbReference type="InterPro" id="IPR057460">
    <property type="entry name" value="CAF17_C"/>
</dbReference>
<organism evidence="3 4">
    <name type="scientific">Kozakia baliensis</name>
    <dbReference type="NCBI Taxonomy" id="153496"/>
    <lineage>
        <taxon>Bacteria</taxon>
        <taxon>Pseudomonadati</taxon>
        <taxon>Pseudomonadota</taxon>
        <taxon>Alphaproteobacteria</taxon>
        <taxon>Acetobacterales</taxon>
        <taxon>Acetobacteraceae</taxon>
        <taxon>Kozakia</taxon>
    </lineage>
</organism>
<dbReference type="STRING" id="153496.A0U89_09060"/>
<reference evidence="3 4" key="1">
    <citation type="journal article" date="2016" name="Microb. Cell Fact.">
        <title>Dissection of exopolysaccharide biosynthesis in Kozakia baliensis.</title>
        <authorList>
            <person name="Brandt J.U."/>
            <person name="Jakob F."/>
            <person name="Behr J."/>
            <person name="Geissler A.J."/>
            <person name="Vogel R.F."/>
        </authorList>
    </citation>
    <scope>NUCLEOTIDE SEQUENCE [LARGE SCALE GENOMIC DNA]</scope>
    <source>
        <strain evidence="3 4">DSM 14400</strain>
    </source>
</reference>